<organism evidence="1 2">
    <name type="scientific">Nocardia otitidiscaviarum</name>
    <dbReference type="NCBI Taxonomy" id="1823"/>
    <lineage>
        <taxon>Bacteria</taxon>
        <taxon>Bacillati</taxon>
        <taxon>Actinomycetota</taxon>
        <taxon>Actinomycetes</taxon>
        <taxon>Mycobacteriales</taxon>
        <taxon>Nocardiaceae</taxon>
        <taxon>Nocardia</taxon>
    </lineage>
</organism>
<reference evidence="1 2" key="1">
    <citation type="submission" date="2018-06" db="EMBL/GenBank/DDBJ databases">
        <authorList>
            <consortium name="Pathogen Informatics"/>
            <person name="Doyle S."/>
        </authorList>
    </citation>
    <scope>NUCLEOTIDE SEQUENCE [LARGE SCALE GENOMIC DNA]</scope>
    <source>
        <strain evidence="1 2">NCTC1934</strain>
    </source>
</reference>
<dbReference type="Proteomes" id="UP000255467">
    <property type="component" value="Unassembled WGS sequence"/>
</dbReference>
<proteinExistence type="predicted"/>
<dbReference type="Gene3D" id="3.40.50.300">
    <property type="entry name" value="P-loop containing nucleotide triphosphate hydrolases"/>
    <property type="match status" value="2"/>
</dbReference>
<dbReference type="SUPFAM" id="SSF52540">
    <property type="entry name" value="P-loop containing nucleoside triphosphate hydrolases"/>
    <property type="match status" value="1"/>
</dbReference>
<dbReference type="RefSeq" id="WP_051038189.1">
    <property type="nucleotide sequence ID" value="NZ_UGRY01000008.1"/>
</dbReference>
<dbReference type="EMBL" id="UGRY01000008">
    <property type="protein sequence ID" value="SUD49583.1"/>
    <property type="molecule type" value="Genomic_DNA"/>
</dbReference>
<keyword evidence="2" id="KW-1185">Reference proteome</keyword>
<sequence>MTTKIVSVSELSHFGTRLHWDYELADEPAPVPVAPPRRPLPKRRRVLDRAGFYEPRPEGGATTTRQAEALNLAISRMPSGHEGVINGVDATSNAPIALDQFTAYGQDVSNINVVAIGDVGKAKSSLLKTVFTTRTLPLGRQVIVIDKKRQSGRGEYSRVADAVQAPSIVFSTGGTGGPRLNLLDPAISLQGEHEGAEYRPEGQSQLVFAVVEDTMGRTLSETEKAATTNALSLVTHEAVAQGHEPLIGMVAQRMLYPNDGDTDVFGPLYKEEARLWGRDVALALRRLAETDLRGLVDQPTTDDVRAALEHPLVHFDVSQLPDSGPALRIVMTLINTWLSNRLAARSSRYQQTEMLVEEGWHLGEGSTGLLLRRNMKLSRGLGLSTVSAFHHISDFSLESPARALMQEAAIAYIYGQERYDDAAACASMYQLPAGSVETIMQLGQGQCLVKIGSRDPILMRHIRSPFERYLTDTDGAIKGRQG</sequence>
<evidence type="ECO:0000313" key="1">
    <source>
        <dbReference type="EMBL" id="SUD49583.1"/>
    </source>
</evidence>
<protein>
    <submittedName>
        <fullName evidence="1">Type IV secretory pathway, VirB4 components</fullName>
    </submittedName>
</protein>
<name>A0A379JNI6_9NOCA</name>
<dbReference type="InterPro" id="IPR027417">
    <property type="entry name" value="P-loop_NTPase"/>
</dbReference>
<dbReference type="AlphaFoldDB" id="A0A379JNI6"/>
<evidence type="ECO:0000313" key="2">
    <source>
        <dbReference type="Proteomes" id="UP000255467"/>
    </source>
</evidence>
<dbReference type="OrthoDB" id="3972227at2"/>
<accession>A0A379JNI6</accession>
<gene>
    <name evidence="1" type="ORF">NCTC1934_06937</name>
</gene>